<keyword evidence="1" id="KW-0732">Signal</keyword>
<gene>
    <name evidence="2" type="ORF">AAWM_07231</name>
</gene>
<dbReference type="Proteomes" id="UP000286921">
    <property type="component" value="Unassembled WGS sequence"/>
</dbReference>
<evidence type="ECO:0000313" key="2">
    <source>
        <dbReference type="EMBL" id="GCB24346.1"/>
    </source>
</evidence>
<feature type="signal peptide" evidence="1">
    <location>
        <begin position="1"/>
        <end position="21"/>
    </location>
</feature>
<evidence type="ECO:0000313" key="3">
    <source>
        <dbReference type="Proteomes" id="UP000286921"/>
    </source>
</evidence>
<feature type="chain" id="PRO_5019442030" evidence="1">
    <location>
        <begin position="22"/>
        <end position="247"/>
    </location>
</feature>
<protein>
    <submittedName>
        <fullName evidence="2">Uncharacterized protein</fullName>
    </submittedName>
</protein>
<dbReference type="EMBL" id="BDHI01000017">
    <property type="protein sequence ID" value="GCB24346.1"/>
    <property type="molecule type" value="Genomic_DNA"/>
</dbReference>
<evidence type="ECO:0000256" key="1">
    <source>
        <dbReference type="SAM" id="SignalP"/>
    </source>
</evidence>
<proteinExistence type="predicted"/>
<name>A0A401KYJ1_ASPAW</name>
<organism evidence="2 3">
    <name type="scientific">Aspergillus awamori</name>
    <name type="common">Black koji mold</name>
    <dbReference type="NCBI Taxonomy" id="105351"/>
    <lineage>
        <taxon>Eukaryota</taxon>
        <taxon>Fungi</taxon>
        <taxon>Dikarya</taxon>
        <taxon>Ascomycota</taxon>
        <taxon>Pezizomycotina</taxon>
        <taxon>Eurotiomycetes</taxon>
        <taxon>Eurotiomycetidae</taxon>
        <taxon>Eurotiales</taxon>
        <taxon>Aspergillaceae</taxon>
        <taxon>Aspergillus</taxon>
    </lineage>
</organism>
<dbReference type="AlphaFoldDB" id="A0A401KYJ1"/>
<comment type="caution">
    <text evidence="2">The sequence shown here is derived from an EMBL/GenBank/DDBJ whole genome shotgun (WGS) entry which is preliminary data.</text>
</comment>
<sequence>MMLFPLLLITMLLNPFRPCEGSPTFQEEYRNSSYVPVVIDTEWGGQIVAPDTPYVAAAGPNSLYFIDTRFDPETAQHIKLQIERASVPQPNEYIAIDEIEATAKVKNRVTGETTFVFDPPYARVLFASGINRHNPDIKLPEHEPAGDWLVTYNVDKLLKTKRADMFCYDFGCYTYHDCIRQTNGNCNICHEYRVDNLCDSRRQPNAVGVCHPKFCSKAVDTPKEDGETDASYYQRMDKLHWGAQEDQ</sequence>
<accession>A0A401KYJ1</accession>
<dbReference type="STRING" id="105351.A0A401KYJ1"/>
<keyword evidence="3" id="KW-1185">Reference proteome</keyword>
<reference evidence="2 3" key="1">
    <citation type="submission" date="2016-09" db="EMBL/GenBank/DDBJ databases">
        <title>Aspergillus awamori IFM 58123T.</title>
        <authorList>
            <person name="Kusuya Y."/>
            <person name="Shimizu M."/>
            <person name="Takahashi H."/>
            <person name="Yaguchi T."/>
        </authorList>
    </citation>
    <scope>NUCLEOTIDE SEQUENCE [LARGE SCALE GENOMIC DNA]</scope>
    <source>
        <strain evidence="2 3">IFM 58123</strain>
    </source>
</reference>